<reference evidence="2 3" key="1">
    <citation type="submission" date="2018-07" db="EMBL/GenBank/DDBJ databases">
        <title>Marsedoiliclastica nanhaica gen. nov. sp. nov., a novel marine hydrocarbonoclastic bacterium isolated from an in-situ enriched hydrocarbon-degrading consortium in deep-sea sediment.</title>
        <authorList>
            <person name="Dong C."/>
            <person name="Ma T."/>
            <person name="Liu R."/>
            <person name="Shao Z."/>
        </authorList>
    </citation>
    <scope>NUCLEOTIDE SEQUENCE [LARGE SCALE GENOMIC DNA]</scope>
    <source>
        <strain evidence="3">soil36-7</strain>
    </source>
</reference>
<feature type="compositionally biased region" description="Basic and acidic residues" evidence="1">
    <location>
        <begin position="71"/>
        <end position="85"/>
    </location>
</feature>
<dbReference type="OrthoDB" id="5593857at2"/>
<dbReference type="Proteomes" id="UP000298049">
    <property type="component" value="Chromosome"/>
</dbReference>
<evidence type="ECO:0000313" key="2">
    <source>
        <dbReference type="EMBL" id="QCF27791.1"/>
    </source>
</evidence>
<gene>
    <name evidence="2" type="ORF">soil367_03045</name>
</gene>
<protein>
    <submittedName>
        <fullName evidence="2">Type II secretion system protein</fullName>
    </submittedName>
</protein>
<dbReference type="KEGG" id="hmi:soil367_03045"/>
<organism evidence="2 3">
    <name type="scientific">Hydrocarboniclastica marina</name>
    <dbReference type="NCBI Taxonomy" id="2259620"/>
    <lineage>
        <taxon>Bacteria</taxon>
        <taxon>Pseudomonadati</taxon>
        <taxon>Pseudomonadota</taxon>
        <taxon>Gammaproteobacteria</taxon>
        <taxon>Alteromonadales</taxon>
        <taxon>Alteromonadaceae</taxon>
        <taxon>Hydrocarboniclastica</taxon>
    </lineage>
</organism>
<proteinExistence type="predicted"/>
<dbReference type="AlphaFoldDB" id="A0A4P7XKX4"/>
<dbReference type="EMBL" id="CP031093">
    <property type="protein sequence ID" value="QCF27791.1"/>
    <property type="molecule type" value="Genomic_DNA"/>
</dbReference>
<evidence type="ECO:0000256" key="1">
    <source>
        <dbReference type="SAM" id="MobiDB-lite"/>
    </source>
</evidence>
<sequence>MTIMIIGIAIAGVVGAFSLASQRSADPLIQSQAVELAQLYMDEILAKKYDDATPQGGTPKYSGSCSIGPNGEDRASFDDVDDYHNPDVSPPANAEGVLSRYQGFSVSISVSCAGADLGLAASEAKRVDLSISTPNGQTLVFTAYRVNF</sequence>
<keyword evidence="3" id="KW-1185">Reference proteome</keyword>
<accession>A0A4P7XKX4</accession>
<evidence type="ECO:0000313" key="3">
    <source>
        <dbReference type="Proteomes" id="UP000298049"/>
    </source>
</evidence>
<name>A0A4P7XKX4_9ALTE</name>
<feature type="region of interest" description="Disordered" evidence="1">
    <location>
        <begin position="51"/>
        <end position="92"/>
    </location>
</feature>